<dbReference type="Gene3D" id="1.10.287.410">
    <property type="match status" value="1"/>
</dbReference>
<name>A0A165E4Q9_9BASI</name>
<evidence type="ECO:0000256" key="7">
    <source>
        <dbReference type="RuleBase" id="RU361156"/>
    </source>
</evidence>
<dbReference type="PRINTS" id="PR00724">
    <property type="entry name" value="CRBOXYPTASEC"/>
</dbReference>
<evidence type="ECO:0000256" key="4">
    <source>
        <dbReference type="ARBA" id="ARBA00022729"/>
    </source>
</evidence>
<evidence type="ECO:0000256" key="5">
    <source>
        <dbReference type="ARBA" id="ARBA00022801"/>
    </source>
</evidence>
<dbReference type="EC" id="3.4.16.-" evidence="7"/>
<dbReference type="OrthoDB" id="443318at2759"/>
<dbReference type="EMBL" id="KV424022">
    <property type="protein sequence ID" value="KZT54092.1"/>
    <property type="molecule type" value="Genomic_DNA"/>
</dbReference>
<keyword evidence="4 7" id="KW-0732">Signal</keyword>
<reference evidence="8 9" key="1">
    <citation type="journal article" date="2016" name="Mol. Biol. Evol.">
        <title>Comparative Genomics of Early-Diverging Mushroom-Forming Fungi Provides Insights into the Origins of Lignocellulose Decay Capabilities.</title>
        <authorList>
            <person name="Nagy L.G."/>
            <person name="Riley R."/>
            <person name="Tritt A."/>
            <person name="Adam C."/>
            <person name="Daum C."/>
            <person name="Floudas D."/>
            <person name="Sun H."/>
            <person name="Yadav J.S."/>
            <person name="Pangilinan J."/>
            <person name="Larsson K.H."/>
            <person name="Matsuura K."/>
            <person name="Barry K."/>
            <person name="Labutti K."/>
            <person name="Kuo R."/>
            <person name="Ohm R.A."/>
            <person name="Bhattacharya S.S."/>
            <person name="Shirouzu T."/>
            <person name="Yoshinaga Y."/>
            <person name="Martin F.M."/>
            <person name="Grigoriev I.V."/>
            <person name="Hibbett D.S."/>
        </authorList>
    </citation>
    <scope>NUCLEOTIDE SEQUENCE [LARGE SCALE GENOMIC DNA]</scope>
    <source>
        <strain evidence="8 9">HHB12733</strain>
    </source>
</reference>
<sequence length="495" mass="55302">MVKLLSLAVSLLSGTAALAAQLPVHPLSHNVVAHDDFPAPEMSLSALSSETWTHFSHDAFPGYGARVKRAKDFCDPSVKAYTGYIDVGPKHLFFYFFESRNDPANDDLLMWINGGPGGSSAIGLFMELGPCIVNPDGNSTTPNPFSWNDHANIFFLDQPVGVGFSYADFGETTETTEDAAKVFASFMYIFTETFSEYKGRKFHISGESYAGRYIPVFASEIVDQNKKAEERGLTPINLSSVMIGNGYTDVKEMVLSYYDMTCTNASVLPVLSIEQCVRMRRAVPRCRDMVETSCRKDFSDLGCAAATLFCNNELVFPLYESGMNPYDLSVDCGGKFPDTLCYKIIPKIADYLNKKEVRSVMGVESDFGEYKPMHGEVGLAFKSHLDEWHANQFYISALLERGIDVLIYVGTYDWICNWVGNARWVEAMEWWGKKEYNSKEFVEWTVDGHAAGFTKSSRGLTFATVYAAGHMVPYDKPAESLALINRWMASRDIFE</sequence>
<dbReference type="GO" id="GO:0004185">
    <property type="term" value="F:serine-type carboxypeptidase activity"/>
    <property type="evidence" value="ECO:0007669"/>
    <property type="project" value="UniProtKB-UniRule"/>
</dbReference>
<dbReference type="InterPro" id="IPR029058">
    <property type="entry name" value="AB_hydrolase_fold"/>
</dbReference>
<dbReference type="Gene3D" id="3.40.50.1820">
    <property type="entry name" value="alpha/beta hydrolase"/>
    <property type="match status" value="1"/>
</dbReference>
<protein>
    <recommendedName>
        <fullName evidence="7">Carboxypeptidase</fullName>
        <ecNumber evidence="7">3.4.16.-</ecNumber>
    </recommendedName>
</protein>
<keyword evidence="2 7" id="KW-0121">Carboxypeptidase</keyword>
<feature type="chain" id="PRO_5007748339" description="Carboxypeptidase" evidence="7">
    <location>
        <begin position="20"/>
        <end position="495"/>
    </location>
</feature>
<dbReference type="GO" id="GO:0000324">
    <property type="term" value="C:fungal-type vacuole"/>
    <property type="evidence" value="ECO:0007669"/>
    <property type="project" value="TreeGrafter"/>
</dbReference>
<evidence type="ECO:0000256" key="3">
    <source>
        <dbReference type="ARBA" id="ARBA00022670"/>
    </source>
</evidence>
<evidence type="ECO:0000313" key="9">
    <source>
        <dbReference type="Proteomes" id="UP000076842"/>
    </source>
</evidence>
<evidence type="ECO:0000256" key="6">
    <source>
        <dbReference type="ARBA" id="ARBA00023180"/>
    </source>
</evidence>
<dbReference type="Pfam" id="PF00450">
    <property type="entry name" value="Peptidase_S10"/>
    <property type="match status" value="1"/>
</dbReference>
<dbReference type="GO" id="GO:0006508">
    <property type="term" value="P:proteolysis"/>
    <property type="evidence" value="ECO:0007669"/>
    <property type="project" value="UniProtKB-KW"/>
</dbReference>
<dbReference type="InParanoid" id="A0A165E4Q9"/>
<accession>A0A165E4Q9</accession>
<dbReference type="AlphaFoldDB" id="A0A165E4Q9"/>
<organism evidence="8 9">
    <name type="scientific">Calocera cornea HHB12733</name>
    <dbReference type="NCBI Taxonomy" id="1353952"/>
    <lineage>
        <taxon>Eukaryota</taxon>
        <taxon>Fungi</taxon>
        <taxon>Dikarya</taxon>
        <taxon>Basidiomycota</taxon>
        <taxon>Agaricomycotina</taxon>
        <taxon>Dacrymycetes</taxon>
        <taxon>Dacrymycetales</taxon>
        <taxon>Dacrymycetaceae</taxon>
        <taxon>Calocera</taxon>
    </lineage>
</organism>
<dbReference type="PROSITE" id="PS00131">
    <property type="entry name" value="CARBOXYPEPT_SER_SER"/>
    <property type="match status" value="1"/>
</dbReference>
<keyword evidence="3 7" id="KW-0645">Protease</keyword>
<dbReference type="SUPFAM" id="SSF53474">
    <property type="entry name" value="alpha/beta-Hydrolases"/>
    <property type="match status" value="1"/>
</dbReference>
<keyword evidence="6" id="KW-0325">Glycoprotein</keyword>
<dbReference type="PANTHER" id="PTHR11802">
    <property type="entry name" value="SERINE PROTEASE FAMILY S10 SERINE CARBOXYPEPTIDASE"/>
    <property type="match status" value="1"/>
</dbReference>
<dbReference type="InterPro" id="IPR001563">
    <property type="entry name" value="Peptidase_S10"/>
</dbReference>
<comment type="similarity">
    <text evidence="1 7">Belongs to the peptidase S10 family.</text>
</comment>
<evidence type="ECO:0000256" key="1">
    <source>
        <dbReference type="ARBA" id="ARBA00009431"/>
    </source>
</evidence>
<evidence type="ECO:0000256" key="2">
    <source>
        <dbReference type="ARBA" id="ARBA00022645"/>
    </source>
</evidence>
<dbReference type="PANTHER" id="PTHR11802:SF113">
    <property type="entry name" value="SERINE CARBOXYPEPTIDASE CTSA-4.1"/>
    <property type="match status" value="1"/>
</dbReference>
<gene>
    <name evidence="8" type="ORF">CALCODRAFT_500318</name>
</gene>
<dbReference type="InterPro" id="IPR018202">
    <property type="entry name" value="Ser_caboxypep_ser_AS"/>
</dbReference>
<keyword evidence="5 7" id="KW-0378">Hydrolase</keyword>
<keyword evidence="9" id="KW-1185">Reference proteome</keyword>
<dbReference type="Proteomes" id="UP000076842">
    <property type="component" value="Unassembled WGS sequence"/>
</dbReference>
<proteinExistence type="inferred from homology"/>
<feature type="signal peptide" evidence="7">
    <location>
        <begin position="1"/>
        <end position="19"/>
    </location>
</feature>
<evidence type="ECO:0000313" key="8">
    <source>
        <dbReference type="EMBL" id="KZT54092.1"/>
    </source>
</evidence>